<accession>A0A0F9KSP9</accession>
<dbReference type="AlphaFoldDB" id="A0A0F9KSP9"/>
<protein>
    <submittedName>
        <fullName evidence="1">Uncharacterized protein</fullName>
    </submittedName>
</protein>
<organism evidence="1">
    <name type="scientific">marine sediment metagenome</name>
    <dbReference type="NCBI Taxonomy" id="412755"/>
    <lineage>
        <taxon>unclassified sequences</taxon>
        <taxon>metagenomes</taxon>
        <taxon>ecological metagenomes</taxon>
    </lineage>
</organism>
<name>A0A0F9KSP9_9ZZZZ</name>
<comment type="caution">
    <text evidence="1">The sequence shown here is derived from an EMBL/GenBank/DDBJ whole genome shotgun (WGS) entry which is preliminary data.</text>
</comment>
<proteinExistence type="predicted"/>
<dbReference type="EMBL" id="LAZR01014219">
    <property type="protein sequence ID" value="KKM18450.1"/>
    <property type="molecule type" value="Genomic_DNA"/>
</dbReference>
<sequence>MVSQQPRSRFPLLLSYAYVREYKPEQVEKWFTDPRVDVLLDCGAFSTKNAEKEISLEKYMAFVSRWGDHLFGYLSLDVLGDPKRTDDNLRTMLDAGLKPIPVHVLGDGQERMDELFEMSDFVALGGLRRPNRGHCPRSYVKQKMDWAAGRRVHWLGYTREPLLRGFRPYSCDSSNFTGAERYGNVRIYMGKGKWWNTQRCDAKKKDLPLDVAKILLRLGYSADDWRNDDLWRRNSERDNTSMRFLAQQIVIDSFMRWVIELEEHCGVRAFQAATMIQKQPDYIWKGLDDYYQNWSKP</sequence>
<reference evidence="1" key="1">
    <citation type="journal article" date="2015" name="Nature">
        <title>Complex archaea that bridge the gap between prokaryotes and eukaryotes.</title>
        <authorList>
            <person name="Spang A."/>
            <person name="Saw J.H."/>
            <person name="Jorgensen S.L."/>
            <person name="Zaremba-Niedzwiedzka K."/>
            <person name="Martijn J."/>
            <person name="Lind A.E."/>
            <person name="van Eijk R."/>
            <person name="Schleper C."/>
            <person name="Guy L."/>
            <person name="Ettema T.J."/>
        </authorList>
    </citation>
    <scope>NUCLEOTIDE SEQUENCE</scope>
</reference>
<evidence type="ECO:0000313" key="1">
    <source>
        <dbReference type="EMBL" id="KKM18450.1"/>
    </source>
</evidence>
<gene>
    <name evidence="1" type="ORF">LCGC14_1665600</name>
</gene>